<dbReference type="EMBL" id="CABVPP010000012">
    <property type="protein sequence ID" value="VWB48370.1"/>
    <property type="molecule type" value="Genomic_DNA"/>
</dbReference>
<gene>
    <name evidence="2" type="ORF">BPS26883_02228</name>
</gene>
<reference evidence="2 3" key="1">
    <citation type="submission" date="2019-09" db="EMBL/GenBank/DDBJ databases">
        <authorList>
            <person name="Depoorter E."/>
        </authorList>
    </citation>
    <scope>NUCLEOTIDE SEQUENCE [LARGE SCALE GENOMIC DNA]</scope>
    <source>
        <strain evidence="2">LMG 26883</strain>
    </source>
</reference>
<organism evidence="2 3">
    <name type="scientific">Burkholderia pseudomultivorans</name>
    <dbReference type="NCBI Taxonomy" id="1207504"/>
    <lineage>
        <taxon>Bacteria</taxon>
        <taxon>Pseudomonadati</taxon>
        <taxon>Pseudomonadota</taxon>
        <taxon>Betaproteobacteria</taxon>
        <taxon>Burkholderiales</taxon>
        <taxon>Burkholderiaceae</taxon>
        <taxon>Burkholderia</taxon>
        <taxon>Burkholderia cepacia complex</taxon>
    </lineage>
</organism>
<evidence type="ECO:0000313" key="3">
    <source>
        <dbReference type="Proteomes" id="UP000494162"/>
    </source>
</evidence>
<accession>A0A6P2K1U0</accession>
<evidence type="ECO:0000259" key="1">
    <source>
        <dbReference type="Pfam" id="PF16916"/>
    </source>
</evidence>
<sequence>MNRAADAEDVQAIRAMLIATWGVPDVHDLRTRKAGDLILVDVHPDIDVDFTVGQGHDIAVDARARAMKHVAPRQRERVVEVTSGIRGR</sequence>
<dbReference type="InterPro" id="IPR036837">
    <property type="entry name" value="Cation_efflux_CTD_sf"/>
</dbReference>
<dbReference type="Pfam" id="PF16916">
    <property type="entry name" value="ZT_dimer"/>
    <property type="match status" value="1"/>
</dbReference>
<feature type="domain" description="Cation efflux protein cytoplasmic" evidence="1">
    <location>
        <begin position="6"/>
        <end position="70"/>
    </location>
</feature>
<dbReference type="Gene3D" id="3.30.70.1350">
    <property type="entry name" value="Cation efflux protein, cytoplasmic domain"/>
    <property type="match status" value="1"/>
</dbReference>
<proteinExistence type="predicted"/>
<evidence type="ECO:0000313" key="2">
    <source>
        <dbReference type="EMBL" id="VWB48370.1"/>
    </source>
</evidence>
<dbReference type="SUPFAM" id="SSF160240">
    <property type="entry name" value="Cation efflux protein cytoplasmic domain-like"/>
    <property type="match status" value="1"/>
</dbReference>
<dbReference type="Proteomes" id="UP000494162">
    <property type="component" value="Unassembled WGS sequence"/>
</dbReference>
<protein>
    <submittedName>
        <fullName evidence="2">Cation efflux family protein</fullName>
    </submittedName>
</protein>
<dbReference type="InterPro" id="IPR027470">
    <property type="entry name" value="Cation_efflux_CTD"/>
</dbReference>
<name>A0A6P2K1U0_9BURK</name>
<dbReference type="AlphaFoldDB" id="A0A6P2K1U0"/>